<organism evidence="1 2">
    <name type="scientific">Clostridium beijerinckii</name>
    <name type="common">Clostridium MP</name>
    <dbReference type="NCBI Taxonomy" id="1520"/>
    <lineage>
        <taxon>Bacteria</taxon>
        <taxon>Bacillati</taxon>
        <taxon>Bacillota</taxon>
        <taxon>Clostridia</taxon>
        <taxon>Eubacteriales</taxon>
        <taxon>Clostridiaceae</taxon>
        <taxon>Clostridium</taxon>
    </lineage>
</organism>
<dbReference type="InterPro" id="IPR036593">
    <property type="entry name" value="CPE0013-like_sf"/>
</dbReference>
<dbReference type="OrthoDB" id="9811531at2"/>
<dbReference type="EMBL" id="CP010086">
    <property type="protein sequence ID" value="AJH01646.1"/>
    <property type="molecule type" value="Genomic_DNA"/>
</dbReference>
<name>A0A0B5QL73_CLOBE</name>
<dbReference type="RefSeq" id="WP_041900113.1">
    <property type="nucleotide sequence ID" value="NZ_CP010086.2"/>
</dbReference>
<accession>A0A0B5QL73</accession>
<dbReference type="Pfam" id="PF07892">
    <property type="entry name" value="DUF1667"/>
    <property type="match status" value="1"/>
</dbReference>
<protein>
    <submittedName>
        <fullName evidence="1">Molybdopterin oxidoreductase</fullName>
    </submittedName>
</protein>
<dbReference type="PANTHER" id="PTHR39450">
    <property type="entry name" value="MOLYBDOPTERIN OXIDOREDUCTASE, 4FE-4S CLUSTER-BINDING SUBUNIT"/>
    <property type="match status" value="1"/>
</dbReference>
<dbReference type="KEGG" id="cbei:LF65_05121"/>
<dbReference type="InterPro" id="IPR012460">
    <property type="entry name" value="DUF1667"/>
</dbReference>
<dbReference type="Gene3D" id="3.10.530.10">
    <property type="entry name" value="CPE0013-like"/>
    <property type="match status" value="1"/>
</dbReference>
<dbReference type="AlphaFoldDB" id="A0A0B5QL73"/>
<reference evidence="2" key="1">
    <citation type="submission" date="2014-12" db="EMBL/GenBank/DDBJ databases">
        <title>Genome sequence of Clostridium beijerinckii strain 59B.</title>
        <authorList>
            <person name="Little G.T."/>
            <person name="Minton N.P."/>
        </authorList>
    </citation>
    <scope>NUCLEOTIDE SEQUENCE [LARGE SCALE GENOMIC DNA]</scope>
    <source>
        <strain evidence="2">59B</strain>
    </source>
</reference>
<sequence length="115" mass="12147">MERELICISCPKGCHLKVDETSLTVSGNTCPKGAEYGVNEVTNPVRIVTSTVKVSGGDTPVVPVKTQTAIPKGLIMKCMEEINKVTVKAPVKIGDIIIGNVLETGIDIIVAKNVS</sequence>
<dbReference type="PANTHER" id="PTHR39450:SF1">
    <property type="entry name" value="DUF1667 DOMAIN-CONTAINING PROTEIN"/>
    <property type="match status" value="1"/>
</dbReference>
<proteinExistence type="predicted"/>
<dbReference type="SUPFAM" id="SSF160148">
    <property type="entry name" value="CPE0013-like"/>
    <property type="match status" value="1"/>
</dbReference>
<evidence type="ECO:0000313" key="1">
    <source>
        <dbReference type="EMBL" id="AJH01646.1"/>
    </source>
</evidence>
<evidence type="ECO:0000313" key="2">
    <source>
        <dbReference type="Proteomes" id="UP000031866"/>
    </source>
</evidence>
<dbReference type="STRING" id="1520.LF65_05121"/>
<dbReference type="Proteomes" id="UP000031866">
    <property type="component" value="Chromosome"/>
</dbReference>
<gene>
    <name evidence="1" type="ORF">LF65_05121</name>
</gene>